<keyword evidence="2" id="KW-1185">Reference proteome</keyword>
<sequence length="47" mass="5401">MHCIVRECPDTFGQKALNSWFPGDPQPIPDRFATLTETLRHPNGRFC</sequence>
<evidence type="ECO:0000313" key="2">
    <source>
        <dbReference type="Proteomes" id="UP000036367"/>
    </source>
</evidence>
<evidence type="ECO:0000313" key="1">
    <source>
        <dbReference type="EMBL" id="KLU07664.1"/>
    </source>
</evidence>
<dbReference type="PATRIC" id="fig|595434.4.peg.327"/>
<dbReference type="Proteomes" id="UP000036367">
    <property type="component" value="Unassembled WGS sequence"/>
</dbReference>
<protein>
    <submittedName>
        <fullName evidence="1">Uncharacterized protein</fullName>
    </submittedName>
</protein>
<dbReference type="STRING" id="595434.RISK_000341"/>
<comment type="caution">
    <text evidence="1">The sequence shown here is derived from an EMBL/GenBank/DDBJ whole genome shotgun (WGS) entry which is preliminary data.</text>
</comment>
<dbReference type="AlphaFoldDB" id="A0A0J1EQA4"/>
<reference evidence="1" key="1">
    <citation type="submission" date="2015-05" db="EMBL/GenBank/DDBJ databases">
        <title>Permanent draft genome of Rhodopirellula islandicus K833.</title>
        <authorList>
            <person name="Kizina J."/>
            <person name="Richter M."/>
            <person name="Glockner F.O."/>
            <person name="Harder J."/>
        </authorList>
    </citation>
    <scope>NUCLEOTIDE SEQUENCE [LARGE SCALE GENOMIC DNA]</scope>
    <source>
        <strain evidence="1">K833</strain>
    </source>
</reference>
<name>A0A0J1EQA4_RHOIS</name>
<accession>A0A0J1EQA4</accession>
<gene>
    <name evidence="1" type="ORF">RISK_000341</name>
</gene>
<dbReference type="EMBL" id="LECT01000005">
    <property type="protein sequence ID" value="KLU07664.1"/>
    <property type="molecule type" value="Genomic_DNA"/>
</dbReference>
<organism evidence="1 2">
    <name type="scientific">Rhodopirellula islandica</name>
    <dbReference type="NCBI Taxonomy" id="595434"/>
    <lineage>
        <taxon>Bacteria</taxon>
        <taxon>Pseudomonadati</taxon>
        <taxon>Planctomycetota</taxon>
        <taxon>Planctomycetia</taxon>
        <taxon>Pirellulales</taxon>
        <taxon>Pirellulaceae</taxon>
        <taxon>Rhodopirellula</taxon>
    </lineage>
</organism>
<proteinExistence type="predicted"/>